<sequence>MTTTIREILFILTFATCCQTLPKTIRVTKAEHCDPIADYPLKTAAKFRTVKGVQYFDFNANYTIPFAYNATIDFHVAVSKNGKNFVHLMSLHEDDVCKFHKKYMGVFYDQILTKLGLQKGQCPVPKVPFCF</sequence>
<evidence type="ECO:0000256" key="1">
    <source>
        <dbReference type="SAM" id="SignalP"/>
    </source>
</evidence>
<dbReference type="GeneID" id="108561110"/>
<feature type="chain" id="PRO_5046452111" evidence="1">
    <location>
        <begin position="21"/>
        <end position="131"/>
    </location>
</feature>
<protein>
    <submittedName>
        <fullName evidence="3">Uncharacterized protein LOC108561110</fullName>
    </submittedName>
</protein>
<gene>
    <name evidence="3" type="primary">LOC108561110</name>
</gene>
<name>A0ABM1MIJ8_NICVS</name>
<dbReference type="RefSeq" id="XP_017774398.1">
    <property type="nucleotide sequence ID" value="XM_017918909.1"/>
</dbReference>
<dbReference type="Proteomes" id="UP000695000">
    <property type="component" value="Unplaced"/>
</dbReference>
<keyword evidence="2" id="KW-1185">Reference proteome</keyword>
<accession>A0ABM1MIJ8</accession>
<proteinExistence type="predicted"/>
<feature type="signal peptide" evidence="1">
    <location>
        <begin position="1"/>
        <end position="20"/>
    </location>
</feature>
<organism evidence="2 3">
    <name type="scientific">Nicrophorus vespilloides</name>
    <name type="common">Boreal carrion beetle</name>
    <dbReference type="NCBI Taxonomy" id="110193"/>
    <lineage>
        <taxon>Eukaryota</taxon>
        <taxon>Metazoa</taxon>
        <taxon>Ecdysozoa</taxon>
        <taxon>Arthropoda</taxon>
        <taxon>Hexapoda</taxon>
        <taxon>Insecta</taxon>
        <taxon>Pterygota</taxon>
        <taxon>Neoptera</taxon>
        <taxon>Endopterygota</taxon>
        <taxon>Coleoptera</taxon>
        <taxon>Polyphaga</taxon>
        <taxon>Staphyliniformia</taxon>
        <taxon>Silphidae</taxon>
        <taxon>Nicrophorinae</taxon>
        <taxon>Nicrophorus</taxon>
    </lineage>
</organism>
<keyword evidence="1" id="KW-0732">Signal</keyword>
<evidence type="ECO:0000313" key="3">
    <source>
        <dbReference type="RefSeq" id="XP_017774398.1"/>
    </source>
</evidence>
<evidence type="ECO:0000313" key="2">
    <source>
        <dbReference type="Proteomes" id="UP000695000"/>
    </source>
</evidence>
<reference evidence="3" key="1">
    <citation type="submission" date="2025-08" db="UniProtKB">
        <authorList>
            <consortium name="RefSeq"/>
        </authorList>
    </citation>
    <scope>IDENTIFICATION</scope>
    <source>
        <tissue evidence="3">Whole Larva</tissue>
    </source>
</reference>